<protein>
    <submittedName>
        <fullName evidence="9">Membrane lipoprotein TmpC</fullName>
    </submittedName>
</protein>
<keyword evidence="5" id="KW-0472">Membrane</keyword>
<comment type="similarity">
    <text evidence="2">Belongs to the BMP lipoprotein family.</text>
</comment>
<evidence type="ECO:0000256" key="6">
    <source>
        <dbReference type="ARBA" id="ARBA00023288"/>
    </source>
</evidence>
<dbReference type="RefSeq" id="WP_068553879.1">
    <property type="nucleotide sequence ID" value="NZ_LOEE01000003.1"/>
</dbReference>
<dbReference type="InterPro" id="IPR028082">
    <property type="entry name" value="Peripla_BP_I"/>
</dbReference>
<dbReference type="PROSITE" id="PS51257">
    <property type="entry name" value="PROKAR_LIPOPROTEIN"/>
    <property type="match status" value="1"/>
</dbReference>
<evidence type="ECO:0000259" key="8">
    <source>
        <dbReference type="Pfam" id="PF02608"/>
    </source>
</evidence>
<dbReference type="PANTHER" id="PTHR34296">
    <property type="entry name" value="TRANSCRIPTIONAL ACTIVATOR PROTEIN MED"/>
    <property type="match status" value="1"/>
</dbReference>
<dbReference type="Pfam" id="PF02608">
    <property type="entry name" value="Bmp"/>
    <property type="match status" value="1"/>
</dbReference>
<keyword evidence="3" id="KW-1003">Cell membrane</keyword>
<dbReference type="PANTHER" id="PTHR34296:SF2">
    <property type="entry name" value="ABC TRANSPORTER GUANOSINE-BINDING PROTEIN NUPN"/>
    <property type="match status" value="1"/>
</dbReference>
<feature type="signal peptide" evidence="7">
    <location>
        <begin position="1"/>
        <end position="22"/>
    </location>
</feature>
<evidence type="ECO:0000313" key="10">
    <source>
        <dbReference type="Proteomes" id="UP000070456"/>
    </source>
</evidence>
<dbReference type="InterPro" id="IPR050957">
    <property type="entry name" value="BMP_lipoprotein"/>
</dbReference>
<feature type="domain" description="ABC transporter substrate-binding protein PnrA-like" evidence="8">
    <location>
        <begin position="46"/>
        <end position="341"/>
    </location>
</feature>
<dbReference type="GO" id="GO:0005886">
    <property type="term" value="C:plasma membrane"/>
    <property type="evidence" value="ECO:0007669"/>
    <property type="project" value="UniProtKB-SubCell"/>
</dbReference>
<evidence type="ECO:0000256" key="2">
    <source>
        <dbReference type="ARBA" id="ARBA00008610"/>
    </source>
</evidence>
<keyword evidence="10" id="KW-1185">Reference proteome</keyword>
<organism evidence="9 10">
    <name type="scientific">Thermotalea metallivorans</name>
    <dbReference type="NCBI Taxonomy" id="520762"/>
    <lineage>
        <taxon>Bacteria</taxon>
        <taxon>Bacillati</taxon>
        <taxon>Bacillota</taxon>
        <taxon>Clostridia</taxon>
        <taxon>Peptostreptococcales</taxon>
        <taxon>Thermotaleaceae</taxon>
        <taxon>Thermotalea</taxon>
    </lineage>
</organism>
<keyword evidence="4 7" id="KW-0732">Signal</keyword>
<accession>A0A140LEA5</accession>
<name>A0A140LEA5_9FIRM</name>
<proteinExistence type="inferred from homology"/>
<dbReference type="CDD" id="cd06354">
    <property type="entry name" value="PBP1_PrnA-like"/>
    <property type="match status" value="1"/>
</dbReference>
<reference evidence="9 10" key="1">
    <citation type="submission" date="2015-12" db="EMBL/GenBank/DDBJ databases">
        <title>Draft genome sequence of the thermoanaerobe Thermotalea metallivorans, an isolate from the runoff channel of the Great Artesian Basin, Australia.</title>
        <authorList>
            <person name="Patel B.K."/>
        </authorList>
    </citation>
    <scope>NUCLEOTIDE SEQUENCE [LARGE SCALE GENOMIC DNA]</scope>
    <source>
        <strain evidence="9 10">B2-1</strain>
    </source>
</reference>
<dbReference type="Gene3D" id="3.40.50.2300">
    <property type="match status" value="2"/>
</dbReference>
<feature type="chain" id="PRO_5038610183" evidence="7">
    <location>
        <begin position="23"/>
        <end position="348"/>
    </location>
</feature>
<dbReference type="InterPro" id="IPR003760">
    <property type="entry name" value="PnrA-like"/>
</dbReference>
<evidence type="ECO:0000313" key="9">
    <source>
        <dbReference type="EMBL" id="KXG78880.1"/>
    </source>
</evidence>
<dbReference type="Proteomes" id="UP000070456">
    <property type="component" value="Unassembled WGS sequence"/>
</dbReference>
<evidence type="ECO:0000256" key="4">
    <source>
        <dbReference type="ARBA" id="ARBA00022729"/>
    </source>
</evidence>
<dbReference type="AlphaFoldDB" id="A0A140LEA5"/>
<dbReference type="OrthoDB" id="9769871at2"/>
<evidence type="ECO:0000256" key="1">
    <source>
        <dbReference type="ARBA" id="ARBA00004193"/>
    </source>
</evidence>
<dbReference type="EMBL" id="LOEE01000003">
    <property type="protein sequence ID" value="KXG78880.1"/>
    <property type="molecule type" value="Genomic_DNA"/>
</dbReference>
<evidence type="ECO:0000256" key="7">
    <source>
        <dbReference type="SAM" id="SignalP"/>
    </source>
</evidence>
<keyword evidence="6 9" id="KW-0449">Lipoprotein</keyword>
<dbReference type="STRING" id="520762.AN619_00390"/>
<evidence type="ECO:0000256" key="5">
    <source>
        <dbReference type="ARBA" id="ARBA00023136"/>
    </source>
</evidence>
<comment type="caution">
    <text evidence="9">The sequence shown here is derived from an EMBL/GenBank/DDBJ whole genome shotgun (WGS) entry which is preliminary data.</text>
</comment>
<sequence length="348" mass="37597">MFKKTMALLLTMMLLAGLVAGCGPKAPEQQQPGENNAPAEKPLKIAMVTDVGGVNDRSFNQSAWEGLQRAQKELGVQASYQESKQEADYATNIETLVDAENDLIWGIGFLMGETIKTAAQNYPDQKFAIIDYAYGDETPENVVGVVFKEEEPSYLVGYIAGKMTKTNKVGFIGGMDFPVIHKFHYGYLAGVKAANPNVEVMVQYANSFTDEAKGRSIAEQMYANGADIIFHAAGATGNGMIEVAREKGKYAIGVDKDQNPDAPDNVITSAMKRVDNAIFNVAKDLKDGKYAGGETVVYGLKEGGVDIAPSSSKLVPKEILDEVEALKAKIISGEIKVPATKEEFEAMK</sequence>
<gene>
    <name evidence="9" type="primary">tmpC</name>
    <name evidence="9" type="ORF">AN619_00390</name>
</gene>
<dbReference type="SUPFAM" id="SSF53822">
    <property type="entry name" value="Periplasmic binding protein-like I"/>
    <property type="match status" value="1"/>
</dbReference>
<evidence type="ECO:0000256" key="3">
    <source>
        <dbReference type="ARBA" id="ARBA00022475"/>
    </source>
</evidence>
<dbReference type="PATRIC" id="fig|520762.4.peg.46"/>
<comment type="subcellular location">
    <subcellularLocation>
        <location evidence="1">Cell membrane</location>
        <topology evidence="1">Lipid-anchor</topology>
    </subcellularLocation>
</comment>